<sequence>MSLRAIKKRENQQTSSTGARQTLFKKSNTSPQQRKPLLTASGANNSNNILKPNNTAIFKQSSSLHSLRNLQNQHTLLDRAVHSSPELRHPQSADNDTVESLAHVVRTKSDGDLRALLKSCTGNAADTTGRGLIGAKSEVCLESISSHSYQDGSQTTSISSDTTPTPPTTLRTNIIKPIGSLHHPTTNTTGNMLSGARSHRDLSQSAYAANTGTYDITLSPTSRRMSECSLNSSTNFSQRTSAMSSSVLTLSSNNPATNEPNTVMRVPIIGYEVMEERARFTVYKLRVENPMTNDCWLVLRRYTDFVRLNTKLKQLFPNVVLLLPRKKIFGDNFNAVFLDNRVQGLQIFVNSIMAKEELRKCKLVREFFCLDEPPSYSESMEECRAIFEAQEETIAHLKVQINSKNELILSLQQKLRDEIAEKEQLKNAIKDASTNCAQCAAGEQSAP</sequence>
<dbReference type="PANTHER" id="PTHR22999:SF23">
    <property type="entry name" value="SORTING NEXIN-16"/>
    <property type="match status" value="1"/>
</dbReference>
<accession>A0A034VU00</accession>
<dbReference type="Pfam" id="PF00787">
    <property type="entry name" value="PX"/>
    <property type="match status" value="1"/>
</dbReference>
<dbReference type="SMART" id="SM00312">
    <property type="entry name" value="PX"/>
    <property type="match status" value="1"/>
</dbReference>
<feature type="domain" description="PX" evidence="5">
    <location>
        <begin position="261"/>
        <end position="375"/>
    </location>
</feature>
<evidence type="ECO:0000256" key="3">
    <source>
        <dbReference type="SAM" id="Coils"/>
    </source>
</evidence>
<evidence type="ECO:0000256" key="2">
    <source>
        <dbReference type="ARBA" id="ARBA00022490"/>
    </source>
</evidence>
<dbReference type="PROSITE" id="PS50195">
    <property type="entry name" value="PX"/>
    <property type="match status" value="1"/>
</dbReference>
<feature type="compositionally biased region" description="Polar residues" evidence="4">
    <location>
        <begin position="41"/>
        <end position="51"/>
    </location>
</feature>
<dbReference type="InterPro" id="IPR001683">
    <property type="entry name" value="PX_dom"/>
</dbReference>
<dbReference type="GeneID" id="105227728"/>
<dbReference type="KEGG" id="bdr:105227728"/>
<dbReference type="InterPro" id="IPR037911">
    <property type="entry name" value="SNX16_PX"/>
</dbReference>
<feature type="region of interest" description="Disordered" evidence="4">
    <location>
        <begin position="1"/>
        <end position="51"/>
    </location>
</feature>
<dbReference type="GO" id="GO:0008333">
    <property type="term" value="P:endosome to lysosome transport"/>
    <property type="evidence" value="ECO:0007669"/>
    <property type="project" value="TreeGrafter"/>
</dbReference>
<feature type="region of interest" description="Disordered" evidence="4">
    <location>
        <begin position="150"/>
        <end position="169"/>
    </location>
</feature>
<dbReference type="InterPro" id="IPR051837">
    <property type="entry name" value="SortingNexin/PXDomain-PKLike"/>
</dbReference>
<feature type="coiled-coil region" evidence="3">
    <location>
        <begin position="408"/>
        <end position="435"/>
    </location>
</feature>
<proteinExistence type="predicted"/>
<dbReference type="AlphaFoldDB" id="A0A034VU00"/>
<evidence type="ECO:0000313" key="8">
    <source>
        <dbReference type="RefSeq" id="XP_011205522.1"/>
    </source>
</evidence>
<dbReference type="Gene3D" id="3.30.1520.10">
    <property type="entry name" value="Phox-like domain"/>
    <property type="match status" value="1"/>
</dbReference>
<dbReference type="GO" id="GO:0005769">
    <property type="term" value="C:early endosome"/>
    <property type="evidence" value="ECO:0007669"/>
    <property type="project" value="TreeGrafter"/>
</dbReference>
<dbReference type="GO" id="GO:0035091">
    <property type="term" value="F:phosphatidylinositol binding"/>
    <property type="evidence" value="ECO:0007669"/>
    <property type="project" value="InterPro"/>
</dbReference>
<dbReference type="RefSeq" id="XP_011205522.1">
    <property type="nucleotide sequence ID" value="XM_011207220.3"/>
</dbReference>
<dbReference type="Proteomes" id="UP001652620">
    <property type="component" value="Chromosome 3"/>
</dbReference>
<evidence type="ECO:0000313" key="9">
    <source>
        <dbReference type="RefSeq" id="XP_049308760.1"/>
    </source>
</evidence>
<dbReference type="OrthoDB" id="76516at2759"/>
<comment type="subcellular location">
    <subcellularLocation>
        <location evidence="1">Cytoplasm</location>
    </subcellularLocation>
</comment>
<keyword evidence="2" id="KW-0963">Cytoplasm</keyword>
<dbReference type="OMA" id="PESNDCW"/>
<evidence type="ECO:0000313" key="6">
    <source>
        <dbReference type="EMBL" id="JAC45577.1"/>
    </source>
</evidence>
<name>A0A034VU00_BACDO</name>
<feature type="compositionally biased region" description="Low complexity" evidence="4">
    <location>
        <begin position="155"/>
        <end position="169"/>
    </location>
</feature>
<organism evidence="6">
    <name type="scientific">Bactrocera dorsalis</name>
    <name type="common">Oriental fruit fly</name>
    <name type="synonym">Dacus dorsalis</name>
    <dbReference type="NCBI Taxonomy" id="27457"/>
    <lineage>
        <taxon>Eukaryota</taxon>
        <taxon>Metazoa</taxon>
        <taxon>Ecdysozoa</taxon>
        <taxon>Arthropoda</taxon>
        <taxon>Hexapoda</taxon>
        <taxon>Insecta</taxon>
        <taxon>Pterygota</taxon>
        <taxon>Neoptera</taxon>
        <taxon>Endopterygota</taxon>
        <taxon>Diptera</taxon>
        <taxon>Brachycera</taxon>
        <taxon>Muscomorpha</taxon>
        <taxon>Tephritoidea</taxon>
        <taxon>Tephritidae</taxon>
        <taxon>Bactrocera</taxon>
        <taxon>Bactrocera</taxon>
    </lineage>
</organism>
<protein>
    <submittedName>
        <fullName evidence="6 8">Sorting nexin-16</fullName>
    </submittedName>
</protein>
<evidence type="ECO:0000256" key="4">
    <source>
        <dbReference type="SAM" id="MobiDB-lite"/>
    </source>
</evidence>
<dbReference type="GO" id="GO:0005770">
    <property type="term" value="C:late endosome"/>
    <property type="evidence" value="ECO:0007669"/>
    <property type="project" value="TreeGrafter"/>
</dbReference>
<dbReference type="CDD" id="cd07276">
    <property type="entry name" value="PX_SNX16"/>
    <property type="match status" value="1"/>
</dbReference>
<reference evidence="6" key="1">
    <citation type="journal article" date="2014" name="BMC Genomics">
        <title>Characterizing the developmental transcriptome of the oriental fruit fly, Bactrocera dorsalis (Diptera: Tephritidae) through comparative genomic analysis with Drosophila melanogaster utilizing modENCODE datasets.</title>
        <authorList>
            <person name="Geib S.M."/>
            <person name="Calla B."/>
            <person name="Hall B."/>
            <person name="Hou S."/>
            <person name="Manoukis N.C."/>
        </authorList>
    </citation>
    <scope>NUCLEOTIDE SEQUENCE</scope>
    <source>
        <strain evidence="6">Punador</strain>
    </source>
</reference>
<dbReference type="InterPro" id="IPR036871">
    <property type="entry name" value="PX_dom_sf"/>
</dbReference>
<dbReference type="RefSeq" id="XP_049308760.1">
    <property type="nucleotide sequence ID" value="XM_049452803.1"/>
</dbReference>
<dbReference type="GO" id="GO:0045022">
    <property type="term" value="P:early endosome to late endosome transport"/>
    <property type="evidence" value="ECO:0007669"/>
    <property type="project" value="TreeGrafter"/>
</dbReference>
<keyword evidence="3" id="KW-0175">Coiled coil</keyword>
<dbReference type="PANTHER" id="PTHR22999">
    <property type="entry name" value="PX SERINE/THREONINE KINASE PXK"/>
    <property type="match status" value="1"/>
</dbReference>
<dbReference type="CTD" id="64089"/>
<evidence type="ECO:0000313" key="7">
    <source>
        <dbReference type="Proteomes" id="UP001652620"/>
    </source>
</evidence>
<feature type="compositionally biased region" description="Polar residues" evidence="4">
    <location>
        <begin position="12"/>
        <end position="33"/>
    </location>
</feature>
<dbReference type="SUPFAM" id="SSF64268">
    <property type="entry name" value="PX domain"/>
    <property type="match status" value="1"/>
</dbReference>
<dbReference type="GO" id="GO:0006622">
    <property type="term" value="P:protein targeting to lysosome"/>
    <property type="evidence" value="ECO:0007669"/>
    <property type="project" value="TreeGrafter"/>
</dbReference>
<keyword evidence="7" id="KW-1185">Reference proteome</keyword>
<gene>
    <name evidence="6" type="primary">SNX16</name>
    <name evidence="8 9" type="synonym">LOC105227728</name>
</gene>
<dbReference type="EMBL" id="GAKP01013375">
    <property type="protein sequence ID" value="JAC45577.1"/>
    <property type="molecule type" value="Transcribed_RNA"/>
</dbReference>
<evidence type="ECO:0000256" key="1">
    <source>
        <dbReference type="ARBA" id="ARBA00004496"/>
    </source>
</evidence>
<evidence type="ECO:0000259" key="5">
    <source>
        <dbReference type="PROSITE" id="PS50195"/>
    </source>
</evidence>
<dbReference type="FunFam" id="3.30.1520.10:FF:000064">
    <property type="entry name" value="Blast:Sorting nexin-16"/>
    <property type="match status" value="1"/>
</dbReference>
<reference evidence="8" key="2">
    <citation type="submission" date="2025-04" db="UniProtKB">
        <authorList>
            <consortium name="RefSeq"/>
        </authorList>
    </citation>
    <scope>IDENTIFICATION</scope>
    <source>
        <strain evidence="8">Punador</strain>
        <tissue evidence="9">Adult</tissue>
    </source>
</reference>